<name>A0A6J4JNI1_9CYAN</name>
<protein>
    <submittedName>
        <fullName evidence="7">Alr5253 protein</fullName>
    </submittedName>
</protein>
<dbReference type="EMBL" id="CADCTM010000634">
    <property type="protein sequence ID" value="CAA9283363.1"/>
    <property type="molecule type" value="Genomic_DNA"/>
</dbReference>
<dbReference type="Pfam" id="PF04286">
    <property type="entry name" value="DUF445"/>
    <property type="match status" value="1"/>
</dbReference>
<evidence type="ECO:0000256" key="3">
    <source>
        <dbReference type="ARBA" id="ARBA00022692"/>
    </source>
</evidence>
<comment type="subcellular location">
    <subcellularLocation>
        <location evidence="1">Endomembrane system</location>
    </subcellularLocation>
</comment>
<proteinExistence type="inferred from homology"/>
<sequence>MYWIATLDLDLATLWIYFAPPVAGAIIGYFTNDIAIKMLFRPYKPIYFGKRQLPFTPGLIPRNQERLAKRIADTIMGSLLTPGELQTLAARLLSTERVQGAILWLLKLALDQIQLDKEQKTAKILAGILRDLLGQSLPRLLKVLARREDFLEAQINQIFDQVLLDFQLSEDQARKLSDWLLQMVLPPDSIRQAIVDFLTDKNIQIIDEGFREKSSGTYWVVANLFGLRNTLTRLRAYCLDEKDAANVRLAELIVSLSVRERLRKWLQNISLQNLPVSTVRQLRKTTRDTVRSYVQERGSDLLKGLGQSIDWEKVAVIILNRLRNSAAVTTSLGVISQELASILERYLEKDLENIVAQAIPILSIDQVIVDRIKATSSEELETTIQGIVKSELQAIVNLGGLLGFIVGLLQTGLLLFR</sequence>
<gene>
    <name evidence="7" type="ORF">AVDCRST_MAG92-3682</name>
</gene>
<dbReference type="InterPro" id="IPR007383">
    <property type="entry name" value="DUF445"/>
</dbReference>
<feature type="transmembrane region" description="Helical" evidence="6">
    <location>
        <begin position="394"/>
        <end position="416"/>
    </location>
</feature>
<dbReference type="AlphaFoldDB" id="A0A6J4JNI1"/>
<dbReference type="PANTHER" id="PTHR35791:SF1">
    <property type="entry name" value="UPF0754 MEMBRANE PROTEIN YHEB"/>
    <property type="match status" value="1"/>
</dbReference>
<organism evidence="7">
    <name type="scientific">uncultured Coleofasciculus sp</name>
    <dbReference type="NCBI Taxonomy" id="1267456"/>
    <lineage>
        <taxon>Bacteria</taxon>
        <taxon>Bacillati</taxon>
        <taxon>Cyanobacteriota</taxon>
        <taxon>Cyanophyceae</taxon>
        <taxon>Coleofasciculales</taxon>
        <taxon>Coleofasciculaceae</taxon>
        <taxon>Coleofasciculus</taxon>
        <taxon>environmental samples</taxon>
    </lineage>
</organism>
<evidence type="ECO:0000256" key="1">
    <source>
        <dbReference type="ARBA" id="ARBA00004308"/>
    </source>
</evidence>
<feature type="transmembrane region" description="Helical" evidence="6">
    <location>
        <begin position="12"/>
        <end position="31"/>
    </location>
</feature>
<keyword evidence="5 6" id="KW-0472">Membrane</keyword>
<comment type="similarity">
    <text evidence="2">Belongs to the UPF0754 family.</text>
</comment>
<dbReference type="GO" id="GO:0012505">
    <property type="term" value="C:endomembrane system"/>
    <property type="evidence" value="ECO:0007669"/>
    <property type="project" value="UniProtKB-SubCell"/>
</dbReference>
<keyword evidence="3 6" id="KW-0812">Transmembrane</keyword>
<accession>A0A6J4JNI1</accession>
<evidence type="ECO:0000313" key="7">
    <source>
        <dbReference type="EMBL" id="CAA9283363.1"/>
    </source>
</evidence>
<evidence type="ECO:0000256" key="2">
    <source>
        <dbReference type="ARBA" id="ARBA00008053"/>
    </source>
</evidence>
<dbReference type="InterPro" id="IPR016991">
    <property type="entry name" value="UCP032178"/>
</dbReference>
<evidence type="ECO:0000256" key="4">
    <source>
        <dbReference type="ARBA" id="ARBA00022989"/>
    </source>
</evidence>
<evidence type="ECO:0000256" key="6">
    <source>
        <dbReference type="SAM" id="Phobius"/>
    </source>
</evidence>
<dbReference type="PIRSF" id="PIRSF032178">
    <property type="entry name" value="UCP032178"/>
    <property type="match status" value="1"/>
</dbReference>
<evidence type="ECO:0000256" key="5">
    <source>
        <dbReference type="ARBA" id="ARBA00023136"/>
    </source>
</evidence>
<keyword evidence="4 6" id="KW-1133">Transmembrane helix</keyword>
<reference evidence="7" key="1">
    <citation type="submission" date="2020-02" db="EMBL/GenBank/DDBJ databases">
        <authorList>
            <person name="Meier V. D."/>
        </authorList>
    </citation>
    <scope>NUCLEOTIDE SEQUENCE</scope>
    <source>
        <strain evidence="7">AVDCRST_MAG92</strain>
    </source>
</reference>
<dbReference type="PANTHER" id="PTHR35791">
    <property type="entry name" value="UPF0754 MEMBRANE PROTEIN YHEB"/>
    <property type="match status" value="1"/>
</dbReference>